<protein>
    <submittedName>
        <fullName evidence="1">Uncharacterized protein</fullName>
    </submittedName>
</protein>
<evidence type="ECO:0000313" key="2">
    <source>
        <dbReference type="Proteomes" id="UP000808337"/>
    </source>
</evidence>
<dbReference type="AlphaFoldDB" id="A0A9D7XND5"/>
<dbReference type="Proteomes" id="UP000808337">
    <property type="component" value="Unassembled WGS sequence"/>
</dbReference>
<name>A0A9D7XND5_9BACT</name>
<proteinExistence type="predicted"/>
<sequence>MKNQLKILWSVAILLTVLGCKKAVLQQMLIDHINHGYSDLSLISNPGSIDICTS</sequence>
<accession>A0A9D7XND5</accession>
<reference evidence="1 2" key="1">
    <citation type="submission" date="2020-10" db="EMBL/GenBank/DDBJ databases">
        <title>Connecting structure to function with the recovery of over 1000 high-quality activated sludge metagenome-assembled genomes encoding full-length rRNA genes using long-read sequencing.</title>
        <authorList>
            <person name="Singleton C.M."/>
            <person name="Petriglieri F."/>
            <person name="Kristensen J.M."/>
            <person name="Kirkegaard R.H."/>
            <person name="Michaelsen T.Y."/>
            <person name="Andersen M.H."/>
            <person name="Karst S.M."/>
            <person name="Dueholm M.S."/>
            <person name="Nielsen P.H."/>
            <person name="Albertsen M."/>
        </authorList>
    </citation>
    <scope>NUCLEOTIDE SEQUENCE [LARGE SCALE GENOMIC DNA]</scope>
    <source>
        <strain evidence="1">Ribe_18-Q3-R11-54_MAXAC.273</strain>
    </source>
</reference>
<organism evidence="1 2">
    <name type="scientific">Candidatus Opimibacter skivensis</name>
    <dbReference type="NCBI Taxonomy" id="2982028"/>
    <lineage>
        <taxon>Bacteria</taxon>
        <taxon>Pseudomonadati</taxon>
        <taxon>Bacteroidota</taxon>
        <taxon>Saprospiria</taxon>
        <taxon>Saprospirales</taxon>
        <taxon>Saprospiraceae</taxon>
        <taxon>Candidatus Opimibacter</taxon>
    </lineage>
</organism>
<evidence type="ECO:0000313" key="1">
    <source>
        <dbReference type="EMBL" id="MBK9983244.1"/>
    </source>
</evidence>
<dbReference type="PROSITE" id="PS51257">
    <property type="entry name" value="PROKAR_LIPOPROTEIN"/>
    <property type="match status" value="1"/>
</dbReference>
<dbReference type="EMBL" id="JADKGY010000014">
    <property type="protein sequence ID" value="MBK9983244.1"/>
    <property type="molecule type" value="Genomic_DNA"/>
</dbReference>
<gene>
    <name evidence="1" type="ORF">IPP15_12695</name>
</gene>
<comment type="caution">
    <text evidence="1">The sequence shown here is derived from an EMBL/GenBank/DDBJ whole genome shotgun (WGS) entry which is preliminary data.</text>
</comment>